<keyword evidence="2" id="KW-1185">Reference proteome</keyword>
<dbReference type="Proteomes" id="UP000326289">
    <property type="component" value="Unassembled WGS sequence"/>
</dbReference>
<gene>
    <name evidence="1" type="ORF">BDV30DRAFT_225234</name>
</gene>
<dbReference type="Gene3D" id="3.40.50.1820">
    <property type="entry name" value="alpha/beta hydrolase"/>
    <property type="match status" value="1"/>
</dbReference>
<evidence type="ECO:0000313" key="2">
    <source>
        <dbReference type="Proteomes" id="UP000326289"/>
    </source>
</evidence>
<evidence type="ECO:0000313" key="1">
    <source>
        <dbReference type="EMBL" id="KAB8275180.1"/>
    </source>
</evidence>
<proteinExistence type="predicted"/>
<dbReference type="InterPro" id="IPR029058">
    <property type="entry name" value="AB_hydrolase_fold"/>
</dbReference>
<name>A0A5N6JA67_9EURO</name>
<reference evidence="1 2" key="1">
    <citation type="submission" date="2019-04" db="EMBL/GenBank/DDBJ databases">
        <title>Fungal friends and foes A comparative genomics study of 23 Aspergillus species from section Flavi.</title>
        <authorList>
            <consortium name="DOE Joint Genome Institute"/>
            <person name="Kjaerbolling I."/>
            <person name="Vesth T.C."/>
            <person name="Frisvad J.C."/>
            <person name="Nybo J.L."/>
            <person name="Theobald S."/>
            <person name="Kildgaard S."/>
            <person name="Petersen T.I."/>
            <person name="Kuo A."/>
            <person name="Sato A."/>
            <person name="Lyhne E.K."/>
            <person name="Kogle M.E."/>
            <person name="Wiebenga A."/>
            <person name="Kun R.S."/>
            <person name="Lubbers R.J."/>
            <person name="Makela M.R."/>
            <person name="Barry K."/>
            <person name="Chovatia M."/>
            <person name="Clum A."/>
            <person name="Daum C."/>
            <person name="Haridas S."/>
            <person name="He G."/>
            <person name="LaButti K."/>
            <person name="Lipzen A."/>
            <person name="Mondo S."/>
            <person name="Pangilinan J."/>
            <person name="Riley R."/>
            <person name="Salamov A."/>
            <person name="Simmons B.A."/>
            <person name="Magnuson J.K."/>
            <person name="Henrissat B."/>
            <person name="Mortensen U.H."/>
            <person name="Larsen T.O."/>
            <person name="De vries R.P."/>
            <person name="Grigoriev I.V."/>
            <person name="Machida M."/>
            <person name="Baker S.E."/>
            <person name="Andersen M.R."/>
        </authorList>
    </citation>
    <scope>NUCLEOTIDE SEQUENCE [LARGE SCALE GENOMIC DNA]</scope>
    <source>
        <strain evidence="1 2">CBS 117635</strain>
    </source>
</reference>
<dbReference type="EMBL" id="ML732783">
    <property type="protein sequence ID" value="KAB8275180.1"/>
    <property type="molecule type" value="Genomic_DNA"/>
</dbReference>
<dbReference type="SUPFAM" id="SSF53474">
    <property type="entry name" value="alpha/beta-Hydrolases"/>
    <property type="match status" value="1"/>
</dbReference>
<protein>
    <submittedName>
        <fullName evidence="1">Toxin biosynthesis protein</fullName>
    </submittedName>
</protein>
<organism evidence="1 2">
    <name type="scientific">Aspergillus minisclerotigenes</name>
    <dbReference type="NCBI Taxonomy" id="656917"/>
    <lineage>
        <taxon>Eukaryota</taxon>
        <taxon>Fungi</taxon>
        <taxon>Dikarya</taxon>
        <taxon>Ascomycota</taxon>
        <taxon>Pezizomycotina</taxon>
        <taxon>Eurotiomycetes</taxon>
        <taxon>Eurotiomycetidae</taxon>
        <taxon>Eurotiales</taxon>
        <taxon>Aspergillaceae</taxon>
        <taxon>Aspergillus</taxon>
        <taxon>Aspergillus subgen. Circumdati</taxon>
    </lineage>
</organism>
<accession>A0A5N6JA67</accession>
<dbReference type="AlphaFoldDB" id="A0A5N6JA67"/>
<sequence>MGFPFHITEHVIEGQHIREYPRATTPPDFPLKLCIKQYQPLNNLEPQPGDVTIVAVHGTGYPKELYEPLWEDLLAHTTQHGVRIRGIWIADVTNQGASGILNEEHLGNDPSSYDHSRDLIHMINCFRDQMPQPIMGIGHSYLLTSTRLFASIFHSRLFASLVFIEPHINEDSGGQDVVLMLRKSSLKRDIWPSRAEAIDKARGLFKAWDARVFQRWTEFGYRDLPTAIYPGSPTPAKDAPPAVTLATTKYQETMMYNRMNVQRHIQLGLSDRDAHLGDEEEPSPPHDALEVPDMLGPLAPGQRCYRPESILAAKLVPHIRPSVLYISGSRSPLCRAGTHGQLARKTGTGFGGSGGMPYKRVRHVVVEHASHSLPQERVDVTAAAVGSWMQEEVQRWQENQARIASGWEGRPLREKSMFPPEWLETMDNLPTMVIKSKI</sequence>